<evidence type="ECO:0000313" key="3">
    <source>
        <dbReference type="Proteomes" id="UP000000702"/>
    </source>
</evidence>
<sequence>MLGYFPVFLKTAGGSDRNAYPVFAFSGTIVGRPACNGKAPSRDRFLPSLLETTGVLLAVAQRGMGRPACRATIDYPFSYRRRKMLFSVCLAFLYFFLFVPSRVSDRTAPMAKPPVSINPRFILFDFSMGNSLRGFIL</sequence>
<keyword evidence="1" id="KW-1133">Transmembrane helix</keyword>
<evidence type="ECO:0000256" key="1">
    <source>
        <dbReference type="SAM" id="Phobius"/>
    </source>
</evidence>
<evidence type="ECO:0000313" key="2">
    <source>
        <dbReference type="EMBL" id="CCD17054.1"/>
    </source>
</evidence>
<dbReference type="EMBL" id="CAEQ01002557">
    <property type="protein sequence ID" value="CCD17054.1"/>
    <property type="molecule type" value="Genomic_DNA"/>
</dbReference>
<feature type="transmembrane region" description="Helical" evidence="1">
    <location>
        <begin position="84"/>
        <end position="103"/>
    </location>
</feature>
<keyword evidence="3" id="KW-1185">Reference proteome</keyword>
<organism evidence="2 3">
    <name type="scientific">Trypanosoma congolense (strain IL3000)</name>
    <dbReference type="NCBI Taxonomy" id="1068625"/>
    <lineage>
        <taxon>Eukaryota</taxon>
        <taxon>Discoba</taxon>
        <taxon>Euglenozoa</taxon>
        <taxon>Kinetoplastea</taxon>
        <taxon>Metakinetoplastina</taxon>
        <taxon>Trypanosomatida</taxon>
        <taxon>Trypanosomatidae</taxon>
        <taxon>Trypanosoma</taxon>
        <taxon>Nannomonas</taxon>
    </lineage>
</organism>
<accession>F9WIA8</accession>
<comment type="caution">
    <text evidence="2">The sequence shown here is derived from an EMBL/GenBank/DDBJ whole genome shotgun (WGS) entry which is preliminary data.</text>
</comment>
<keyword evidence="1" id="KW-0812">Transmembrane</keyword>
<dbReference type="Proteomes" id="UP000000702">
    <property type="component" value="Unassembled WGS sequence"/>
</dbReference>
<protein>
    <submittedName>
        <fullName evidence="2">Uncharacterized protein</fullName>
    </submittedName>
</protein>
<dbReference type="AlphaFoldDB" id="F9WIA8"/>
<keyword evidence="1" id="KW-0472">Membrane</keyword>
<reference evidence="2 3" key="2">
    <citation type="journal article" date="2012" name="Proc. Natl. Acad. Sci. U.S.A.">
        <title>Antigenic diversity is generated by distinct evolutionary mechanisms in African trypanosome species.</title>
        <authorList>
            <person name="Jackson A.P."/>
            <person name="Berry A."/>
            <person name="Aslett M."/>
            <person name="Allison H.C."/>
            <person name="Burton P."/>
            <person name="Vavrova-Anderson J."/>
            <person name="Brown R."/>
            <person name="Browne H."/>
            <person name="Corton N."/>
            <person name="Hauser H."/>
            <person name="Gamble J."/>
            <person name="Gilderthorp R."/>
            <person name="Marcello L."/>
            <person name="McQuillan J."/>
            <person name="Otto T.D."/>
            <person name="Quail M.A."/>
            <person name="Sanders M.J."/>
            <person name="van Tonder A."/>
            <person name="Ginger M.L."/>
            <person name="Field M.C."/>
            <person name="Barry J.D."/>
            <person name="Hertz-Fowler C."/>
            <person name="Berriman M."/>
        </authorList>
    </citation>
    <scope>NUCLEOTIDE SEQUENCE [LARGE SCALE GENOMIC DNA]</scope>
    <source>
        <strain evidence="2 3">IL3000</strain>
    </source>
</reference>
<proteinExistence type="predicted"/>
<reference evidence="3" key="1">
    <citation type="submission" date="2011-07" db="EMBL/GenBank/DDBJ databases">
        <title>Divergent evolution of antigenic variation in African trypanosomes.</title>
        <authorList>
            <person name="Jackson A.P."/>
            <person name="Berry A."/>
            <person name="Allison H.C."/>
            <person name="Burton P."/>
            <person name="Anderson J."/>
            <person name="Aslett M."/>
            <person name="Brown R."/>
            <person name="Corton N."/>
            <person name="Harris D."/>
            <person name="Hauser H."/>
            <person name="Gamble J."/>
            <person name="Gilderthorp R."/>
            <person name="McQuillan J."/>
            <person name="Quail M.A."/>
            <person name="Sanders M."/>
            <person name="Van Tonder A."/>
            <person name="Ginger M.L."/>
            <person name="Donelson J.E."/>
            <person name="Field M.C."/>
            <person name="Barry J.D."/>
            <person name="Berriman M."/>
            <person name="Hertz-Fowler C."/>
        </authorList>
    </citation>
    <scope>NUCLEOTIDE SEQUENCE [LARGE SCALE GENOMIC DNA]</scope>
    <source>
        <strain evidence="3">IL3000</strain>
    </source>
</reference>
<gene>
    <name evidence="2" type="ORF">TCIL3000_0_19110</name>
</gene>
<name>F9WIA8_TRYCI</name>